<protein>
    <submittedName>
        <fullName evidence="1">Uncharacterized protein</fullName>
    </submittedName>
</protein>
<name>A0A6G1H8D4_9PEZI</name>
<evidence type="ECO:0000313" key="2">
    <source>
        <dbReference type="Proteomes" id="UP000800041"/>
    </source>
</evidence>
<sequence>MLAWGELRFLRSLNSACLGHGIFFAARSAVIDSELDCLLGASLGGSKLGRDGVPAFFPHVAVSHHHHHHHPVGAAVLLQRLALERHNRIDISASATCHGRRRYSKLLLRMVDLLYILAATAAAAASSPLHSGSGRAGESVRRKGVGDGLSRGFCPLVVHW</sequence>
<evidence type="ECO:0000313" key="1">
    <source>
        <dbReference type="EMBL" id="KAF1989269.1"/>
    </source>
</evidence>
<gene>
    <name evidence="1" type="ORF">K402DRAFT_401941</name>
</gene>
<dbReference type="Proteomes" id="UP000800041">
    <property type="component" value="Unassembled WGS sequence"/>
</dbReference>
<dbReference type="EMBL" id="ML977145">
    <property type="protein sequence ID" value="KAF1989269.1"/>
    <property type="molecule type" value="Genomic_DNA"/>
</dbReference>
<keyword evidence="2" id="KW-1185">Reference proteome</keyword>
<proteinExistence type="predicted"/>
<dbReference type="AlphaFoldDB" id="A0A6G1H8D4"/>
<reference evidence="1" key="1">
    <citation type="journal article" date="2020" name="Stud. Mycol.">
        <title>101 Dothideomycetes genomes: a test case for predicting lifestyles and emergence of pathogens.</title>
        <authorList>
            <person name="Haridas S."/>
            <person name="Albert R."/>
            <person name="Binder M."/>
            <person name="Bloem J."/>
            <person name="Labutti K."/>
            <person name="Salamov A."/>
            <person name="Andreopoulos B."/>
            <person name="Baker S."/>
            <person name="Barry K."/>
            <person name="Bills G."/>
            <person name="Bluhm B."/>
            <person name="Cannon C."/>
            <person name="Castanera R."/>
            <person name="Culley D."/>
            <person name="Daum C."/>
            <person name="Ezra D."/>
            <person name="Gonzalez J."/>
            <person name="Henrissat B."/>
            <person name="Kuo A."/>
            <person name="Liang C."/>
            <person name="Lipzen A."/>
            <person name="Lutzoni F."/>
            <person name="Magnuson J."/>
            <person name="Mondo S."/>
            <person name="Nolan M."/>
            <person name="Ohm R."/>
            <person name="Pangilinan J."/>
            <person name="Park H.-J."/>
            <person name="Ramirez L."/>
            <person name="Alfaro M."/>
            <person name="Sun H."/>
            <person name="Tritt A."/>
            <person name="Yoshinaga Y."/>
            <person name="Zwiers L.-H."/>
            <person name="Turgeon B."/>
            <person name="Goodwin S."/>
            <person name="Spatafora J."/>
            <person name="Crous P."/>
            <person name="Grigoriev I."/>
        </authorList>
    </citation>
    <scope>NUCLEOTIDE SEQUENCE</scope>
    <source>
        <strain evidence="1">CBS 113979</strain>
    </source>
</reference>
<accession>A0A6G1H8D4</accession>
<organism evidence="1 2">
    <name type="scientific">Aulographum hederae CBS 113979</name>
    <dbReference type="NCBI Taxonomy" id="1176131"/>
    <lineage>
        <taxon>Eukaryota</taxon>
        <taxon>Fungi</taxon>
        <taxon>Dikarya</taxon>
        <taxon>Ascomycota</taxon>
        <taxon>Pezizomycotina</taxon>
        <taxon>Dothideomycetes</taxon>
        <taxon>Pleosporomycetidae</taxon>
        <taxon>Aulographales</taxon>
        <taxon>Aulographaceae</taxon>
    </lineage>
</organism>